<dbReference type="AlphaFoldDB" id="A0A1A9Z221"/>
<evidence type="ECO:0000256" key="1">
    <source>
        <dbReference type="SAM" id="MobiDB-lite"/>
    </source>
</evidence>
<name>A0A1A9Z221_GLOPL</name>
<feature type="compositionally biased region" description="Basic and acidic residues" evidence="1">
    <location>
        <begin position="96"/>
        <end position="111"/>
    </location>
</feature>
<reference evidence="2" key="2">
    <citation type="submission" date="2020-05" db="UniProtKB">
        <authorList>
            <consortium name="EnsemblMetazoa"/>
        </authorList>
    </citation>
    <scope>IDENTIFICATION</scope>
    <source>
        <strain evidence="2">IAEA</strain>
    </source>
</reference>
<dbReference type="Proteomes" id="UP000092445">
    <property type="component" value="Unassembled WGS sequence"/>
</dbReference>
<reference evidence="3" key="1">
    <citation type="submission" date="2014-03" db="EMBL/GenBank/DDBJ databases">
        <authorList>
            <person name="Aksoy S."/>
            <person name="Warren W."/>
            <person name="Wilson R.K."/>
        </authorList>
    </citation>
    <scope>NUCLEOTIDE SEQUENCE [LARGE SCALE GENOMIC DNA]</scope>
    <source>
        <strain evidence="3">IAEA</strain>
    </source>
</reference>
<dbReference type="VEuPathDB" id="VectorBase:GPAI001332"/>
<evidence type="ECO:0000313" key="3">
    <source>
        <dbReference type="Proteomes" id="UP000092445"/>
    </source>
</evidence>
<evidence type="ECO:0000313" key="2">
    <source>
        <dbReference type="EnsemblMetazoa" id="GPAI001332-PA"/>
    </source>
</evidence>
<keyword evidence="3" id="KW-1185">Reference proteome</keyword>
<sequence length="119" mass="13448">MYYNIIITIVRKSFAINAFRESNVKIDYCEFQSIDPLTHTFSGDGHPILFCGFLLPYFCESHMLRSPTALFIWIAPTDLLKVRRPIGTGFVQNGDDFGRVTENGHDTKAEDQGVGQSNN</sequence>
<dbReference type="EnsemblMetazoa" id="GPAI001332-RA">
    <property type="protein sequence ID" value="GPAI001332-PA"/>
    <property type="gene ID" value="GPAI001332"/>
</dbReference>
<proteinExistence type="predicted"/>
<feature type="region of interest" description="Disordered" evidence="1">
    <location>
        <begin position="93"/>
        <end position="119"/>
    </location>
</feature>
<accession>A0A1A9Z221</accession>
<organism evidence="2 3">
    <name type="scientific">Glossina pallidipes</name>
    <name type="common">Tsetse fly</name>
    <dbReference type="NCBI Taxonomy" id="7398"/>
    <lineage>
        <taxon>Eukaryota</taxon>
        <taxon>Metazoa</taxon>
        <taxon>Ecdysozoa</taxon>
        <taxon>Arthropoda</taxon>
        <taxon>Hexapoda</taxon>
        <taxon>Insecta</taxon>
        <taxon>Pterygota</taxon>
        <taxon>Neoptera</taxon>
        <taxon>Endopterygota</taxon>
        <taxon>Diptera</taxon>
        <taxon>Brachycera</taxon>
        <taxon>Muscomorpha</taxon>
        <taxon>Hippoboscoidea</taxon>
        <taxon>Glossinidae</taxon>
        <taxon>Glossina</taxon>
    </lineage>
</organism>
<protein>
    <submittedName>
        <fullName evidence="2">Uncharacterized protein</fullName>
    </submittedName>
</protein>